<name>A0A1L9PX61_ASPVE</name>
<evidence type="ECO:0000256" key="1">
    <source>
        <dbReference type="SAM" id="MobiDB-lite"/>
    </source>
</evidence>
<gene>
    <name evidence="2" type="ORF">ASPVEDRAFT_175571</name>
</gene>
<dbReference type="VEuPathDB" id="FungiDB:ASPVEDRAFT_175571"/>
<sequence length="117" mass="12795">MSQPGTCGQVSQEAKDIMKSLQKDPTGMGFTHLATDGVLRAFDGDRNVVDYRKLSPEEIKLVLEIYPPAYRAQLNDKFSGVDGRNVTDTQQCLHPDASIMPPERSSEGQNVSPADDA</sequence>
<evidence type="ECO:0000313" key="3">
    <source>
        <dbReference type="Proteomes" id="UP000184073"/>
    </source>
</evidence>
<feature type="region of interest" description="Disordered" evidence="1">
    <location>
        <begin position="94"/>
        <end position="117"/>
    </location>
</feature>
<dbReference type="GeneID" id="63724291"/>
<dbReference type="AlphaFoldDB" id="A0A1L9PX61"/>
<dbReference type="STRING" id="1036611.A0A1L9PX61"/>
<dbReference type="Proteomes" id="UP000184073">
    <property type="component" value="Unassembled WGS sequence"/>
</dbReference>
<keyword evidence="3" id="KW-1185">Reference proteome</keyword>
<feature type="compositionally biased region" description="Polar residues" evidence="1">
    <location>
        <begin position="107"/>
        <end position="117"/>
    </location>
</feature>
<reference evidence="3" key="1">
    <citation type="journal article" date="2017" name="Genome Biol.">
        <title>Comparative genomics reveals high biological diversity and specific adaptations in the industrially and medically important fungal genus Aspergillus.</title>
        <authorList>
            <person name="de Vries R.P."/>
            <person name="Riley R."/>
            <person name="Wiebenga A."/>
            <person name="Aguilar-Osorio G."/>
            <person name="Amillis S."/>
            <person name="Uchima C.A."/>
            <person name="Anderluh G."/>
            <person name="Asadollahi M."/>
            <person name="Askin M."/>
            <person name="Barry K."/>
            <person name="Battaglia E."/>
            <person name="Bayram O."/>
            <person name="Benocci T."/>
            <person name="Braus-Stromeyer S.A."/>
            <person name="Caldana C."/>
            <person name="Canovas D."/>
            <person name="Cerqueira G.C."/>
            <person name="Chen F."/>
            <person name="Chen W."/>
            <person name="Choi C."/>
            <person name="Clum A."/>
            <person name="Dos Santos R.A."/>
            <person name="Damasio A.R."/>
            <person name="Diallinas G."/>
            <person name="Emri T."/>
            <person name="Fekete E."/>
            <person name="Flipphi M."/>
            <person name="Freyberg S."/>
            <person name="Gallo A."/>
            <person name="Gournas C."/>
            <person name="Habgood R."/>
            <person name="Hainaut M."/>
            <person name="Harispe M.L."/>
            <person name="Henrissat B."/>
            <person name="Hilden K.S."/>
            <person name="Hope R."/>
            <person name="Hossain A."/>
            <person name="Karabika E."/>
            <person name="Karaffa L."/>
            <person name="Karanyi Z."/>
            <person name="Krasevec N."/>
            <person name="Kuo A."/>
            <person name="Kusch H."/>
            <person name="LaButti K."/>
            <person name="Lagendijk E.L."/>
            <person name="Lapidus A."/>
            <person name="Levasseur A."/>
            <person name="Lindquist E."/>
            <person name="Lipzen A."/>
            <person name="Logrieco A.F."/>
            <person name="MacCabe A."/>
            <person name="Maekelae M.R."/>
            <person name="Malavazi I."/>
            <person name="Melin P."/>
            <person name="Meyer V."/>
            <person name="Mielnichuk N."/>
            <person name="Miskei M."/>
            <person name="Molnar A.P."/>
            <person name="Mule G."/>
            <person name="Ngan C.Y."/>
            <person name="Orejas M."/>
            <person name="Orosz E."/>
            <person name="Ouedraogo J.P."/>
            <person name="Overkamp K.M."/>
            <person name="Park H.-S."/>
            <person name="Perrone G."/>
            <person name="Piumi F."/>
            <person name="Punt P.J."/>
            <person name="Ram A.F."/>
            <person name="Ramon A."/>
            <person name="Rauscher S."/>
            <person name="Record E."/>
            <person name="Riano-Pachon D.M."/>
            <person name="Robert V."/>
            <person name="Roehrig J."/>
            <person name="Ruller R."/>
            <person name="Salamov A."/>
            <person name="Salih N.S."/>
            <person name="Samson R.A."/>
            <person name="Sandor E."/>
            <person name="Sanguinetti M."/>
            <person name="Schuetze T."/>
            <person name="Sepcic K."/>
            <person name="Shelest E."/>
            <person name="Sherlock G."/>
            <person name="Sophianopoulou V."/>
            <person name="Squina F.M."/>
            <person name="Sun H."/>
            <person name="Susca A."/>
            <person name="Todd R.B."/>
            <person name="Tsang A."/>
            <person name="Unkles S.E."/>
            <person name="van de Wiele N."/>
            <person name="van Rossen-Uffink D."/>
            <person name="Oliveira J.V."/>
            <person name="Vesth T.C."/>
            <person name="Visser J."/>
            <person name="Yu J.-H."/>
            <person name="Zhou M."/>
            <person name="Andersen M.R."/>
            <person name="Archer D.B."/>
            <person name="Baker S.E."/>
            <person name="Benoit I."/>
            <person name="Brakhage A.A."/>
            <person name="Braus G.H."/>
            <person name="Fischer R."/>
            <person name="Frisvad J.C."/>
            <person name="Goldman G.H."/>
            <person name="Houbraken J."/>
            <person name="Oakley B."/>
            <person name="Pocsi I."/>
            <person name="Scazzocchio C."/>
            <person name="Seiboth B."/>
            <person name="vanKuyk P.A."/>
            <person name="Wortman J."/>
            <person name="Dyer P.S."/>
            <person name="Grigoriev I.V."/>
        </authorList>
    </citation>
    <scope>NUCLEOTIDE SEQUENCE [LARGE SCALE GENOMIC DNA]</scope>
    <source>
        <strain evidence="3">CBS 583.65</strain>
    </source>
</reference>
<evidence type="ECO:0000313" key="2">
    <source>
        <dbReference type="EMBL" id="OJJ06108.1"/>
    </source>
</evidence>
<protein>
    <submittedName>
        <fullName evidence="2">Uncharacterized protein</fullName>
    </submittedName>
</protein>
<accession>A0A1L9PX61</accession>
<organism evidence="2 3">
    <name type="scientific">Aspergillus versicolor CBS 583.65</name>
    <dbReference type="NCBI Taxonomy" id="1036611"/>
    <lineage>
        <taxon>Eukaryota</taxon>
        <taxon>Fungi</taxon>
        <taxon>Dikarya</taxon>
        <taxon>Ascomycota</taxon>
        <taxon>Pezizomycotina</taxon>
        <taxon>Eurotiomycetes</taxon>
        <taxon>Eurotiomycetidae</taxon>
        <taxon>Eurotiales</taxon>
        <taxon>Aspergillaceae</taxon>
        <taxon>Aspergillus</taxon>
        <taxon>Aspergillus subgen. Nidulantes</taxon>
    </lineage>
</organism>
<proteinExistence type="predicted"/>
<dbReference type="OrthoDB" id="3660917at2759"/>
<dbReference type="RefSeq" id="XP_040671870.1">
    <property type="nucleotide sequence ID" value="XM_040808780.1"/>
</dbReference>
<dbReference type="EMBL" id="KV878134">
    <property type="protein sequence ID" value="OJJ06108.1"/>
    <property type="molecule type" value="Genomic_DNA"/>
</dbReference>